<dbReference type="Gene3D" id="3.55.50.30">
    <property type="match status" value="1"/>
</dbReference>
<accession>A0AAW9R0C9</accession>
<reference evidence="15 16" key="1">
    <citation type="journal article" date="2016" name="Antonie Van Leeuwenhoek">
        <title>Denitratimonas tolerans gen. nov., sp. nov., a denitrifying bacterium isolated from a bioreactor for tannery wastewater treatment.</title>
        <authorList>
            <person name="Han S.I."/>
            <person name="Kim J.O."/>
            <person name="Lee Y.R."/>
            <person name="Ekpeghere K.I."/>
            <person name="Koh S.C."/>
            <person name="Whang K.S."/>
        </authorList>
    </citation>
    <scope>NUCLEOTIDE SEQUENCE [LARGE SCALE GENOMIC DNA]</scope>
    <source>
        <strain evidence="15 16">KACC 17565</strain>
    </source>
</reference>
<keyword evidence="9 10" id="KW-0998">Cell outer membrane</keyword>
<keyword evidence="3 10" id="KW-1134">Transmembrane beta strand</keyword>
<dbReference type="Pfam" id="PF07660">
    <property type="entry name" value="STN"/>
    <property type="match status" value="1"/>
</dbReference>
<dbReference type="InterPro" id="IPR039426">
    <property type="entry name" value="TonB-dep_rcpt-like"/>
</dbReference>
<evidence type="ECO:0000256" key="7">
    <source>
        <dbReference type="ARBA" id="ARBA00023077"/>
    </source>
</evidence>
<keyword evidence="5 10" id="KW-0812">Transmembrane</keyword>
<evidence type="ECO:0000256" key="4">
    <source>
        <dbReference type="ARBA" id="ARBA00022496"/>
    </source>
</evidence>
<gene>
    <name evidence="15" type="ORF">WB794_05200</name>
</gene>
<dbReference type="PROSITE" id="PS52016">
    <property type="entry name" value="TONB_DEPENDENT_REC_3"/>
    <property type="match status" value="1"/>
</dbReference>
<evidence type="ECO:0000313" key="16">
    <source>
        <dbReference type="Proteomes" id="UP001364472"/>
    </source>
</evidence>
<organism evidence="15 16">
    <name type="scientific">Denitratimonas tolerans</name>
    <dbReference type="NCBI Taxonomy" id="1338420"/>
    <lineage>
        <taxon>Bacteria</taxon>
        <taxon>Pseudomonadati</taxon>
        <taxon>Pseudomonadota</taxon>
        <taxon>Gammaproteobacteria</taxon>
        <taxon>Lysobacterales</taxon>
        <taxon>Lysobacteraceae</taxon>
        <taxon>Denitratimonas</taxon>
    </lineage>
</organism>
<dbReference type="InterPro" id="IPR000531">
    <property type="entry name" value="Beta-barrel_TonB"/>
</dbReference>
<evidence type="ECO:0000256" key="6">
    <source>
        <dbReference type="ARBA" id="ARBA00023004"/>
    </source>
</evidence>
<dbReference type="Gene3D" id="2.40.170.20">
    <property type="entry name" value="TonB-dependent receptor, beta-barrel domain"/>
    <property type="match status" value="1"/>
</dbReference>
<dbReference type="InterPro" id="IPR037066">
    <property type="entry name" value="Plug_dom_sf"/>
</dbReference>
<sequence>MRYPIRHLLLSLACSAALAAQAQTPPGPFDVPAGDLATALNALARQSDLQLVYRAEQVRGHRTGGARGAASADQALQQLLAGSGLRANRDDSGAVLVLAGAPASDSRSAEAAVQIDTPAPPPAPVQEEPETLETIQVTGSRIPRAQVEGPAPISVVTAQEIKASGFTTIPDLLRSLTVNGGETQSQQSAGGADFSPGAQQVDLRGLGPNHTLVLVNGRRIADFPLPFQGRSNFTDISSIPLGMIDRVEILTGSASAIYGSDAISGVVNFILKKQADGTTIDYRYGWTEEGGGQSSVLNLSSGFSRGNFNLVAGLEYRDQRPLWGYQREQQDSSADAPNPARYGYPPRDFLITDWWDDYLDPGEDTCAALSHLNGGTMGYAYRRNYGNYCGSERGVAYRTMISERRGANGYASMSYQLGNGSEWFADVQAGHHKVSLFRAPRTWSLMMPDGNEEGYFYNQATEQIEYWQRRFTLEEMGGLDSGMVDTTQDTFGLTTGFKGILRGNWDYEAAFSHSQYKARISWPQIVAASANRLFLGEQQPGSHTWRGDEYPIFNADPNRLYTPLSRSEYDSIFAYTTYHPQSDSQTLSFTLTQAELFELRGGAAGFSATAEVGHQGYDLKPDPLATQYYYYSWKDSDGKGSRNRWAVAGELRMPVLDTLSLSVAGRQDQYRFAGRSPGKFTWSTGLEWRPLDSLLVRGSYGTAFRAPDLHYVFAGPGNDETSVIDYYRCASEEPDESIEDCSYSDEGIIRSRTGSKDLEPETSTSWTMGLVWSPTSFLDLSLDWFDIDMRDQVQDMRANDVMRWERDCRLGNAGGSPETCADMLSRITRTAGGAIYGVHVNPVNVARETTSGADASANVRWDSPIGTFRLSAQHTWVDRHEIRLYSDAPVIDMFAVNSGYDIPRTKSSVRLSWSRSAWAASVQGTRIGRLPNGWSYDQVWEDGDPGPTIPATWRYNGNLQYAFTGRSQLSLTVVNLFDKMPPVDPTYTSYPYYDISWFDTQGRSFYLQYTHRFGGGEL</sequence>
<evidence type="ECO:0000256" key="8">
    <source>
        <dbReference type="ARBA" id="ARBA00023136"/>
    </source>
</evidence>
<evidence type="ECO:0000256" key="13">
    <source>
        <dbReference type="SAM" id="SignalP"/>
    </source>
</evidence>
<evidence type="ECO:0000256" key="3">
    <source>
        <dbReference type="ARBA" id="ARBA00022452"/>
    </source>
</evidence>
<dbReference type="Pfam" id="PF00593">
    <property type="entry name" value="TonB_dep_Rec_b-barrel"/>
    <property type="match status" value="1"/>
</dbReference>
<keyword evidence="6" id="KW-0408">Iron</keyword>
<keyword evidence="15" id="KW-0675">Receptor</keyword>
<evidence type="ECO:0000256" key="10">
    <source>
        <dbReference type="PROSITE-ProRule" id="PRU01360"/>
    </source>
</evidence>
<dbReference type="RefSeq" id="WP_337334783.1">
    <property type="nucleotide sequence ID" value="NZ_JBBDHC010000005.1"/>
</dbReference>
<dbReference type="InterPro" id="IPR011662">
    <property type="entry name" value="Secretin/TonB_short_N"/>
</dbReference>
<dbReference type="AlphaFoldDB" id="A0AAW9R0C9"/>
<dbReference type="SMART" id="SM00965">
    <property type="entry name" value="STN"/>
    <property type="match status" value="1"/>
</dbReference>
<dbReference type="PANTHER" id="PTHR47234:SF1">
    <property type="entry name" value="TONB-DEPENDENT RECEPTOR"/>
    <property type="match status" value="1"/>
</dbReference>
<evidence type="ECO:0000256" key="5">
    <source>
        <dbReference type="ARBA" id="ARBA00022692"/>
    </source>
</evidence>
<dbReference type="SUPFAM" id="SSF56935">
    <property type="entry name" value="Porins"/>
    <property type="match status" value="1"/>
</dbReference>
<feature type="signal peptide" evidence="13">
    <location>
        <begin position="1"/>
        <end position="22"/>
    </location>
</feature>
<dbReference type="InterPro" id="IPR036942">
    <property type="entry name" value="Beta-barrel_TonB_sf"/>
</dbReference>
<feature type="domain" description="Secretin/TonB short N-terminal" evidence="14">
    <location>
        <begin position="49"/>
        <end position="101"/>
    </location>
</feature>
<evidence type="ECO:0000256" key="2">
    <source>
        <dbReference type="ARBA" id="ARBA00022448"/>
    </source>
</evidence>
<evidence type="ECO:0000259" key="14">
    <source>
        <dbReference type="SMART" id="SM00965"/>
    </source>
</evidence>
<dbReference type="GO" id="GO:0009279">
    <property type="term" value="C:cell outer membrane"/>
    <property type="evidence" value="ECO:0007669"/>
    <property type="project" value="UniProtKB-SubCell"/>
</dbReference>
<keyword evidence="4" id="KW-0406">Ion transport</keyword>
<name>A0AAW9R0C9_9GAMM</name>
<dbReference type="Gene3D" id="2.170.130.10">
    <property type="entry name" value="TonB-dependent receptor, plug domain"/>
    <property type="match status" value="1"/>
</dbReference>
<dbReference type="GO" id="GO:0006826">
    <property type="term" value="P:iron ion transport"/>
    <property type="evidence" value="ECO:0007669"/>
    <property type="project" value="UniProtKB-KW"/>
</dbReference>
<comment type="subcellular location">
    <subcellularLocation>
        <location evidence="1 10">Cell outer membrane</location>
        <topology evidence="1 10">Multi-pass membrane protein</topology>
    </subcellularLocation>
</comment>
<keyword evidence="4" id="KW-0410">Iron transport</keyword>
<dbReference type="InterPro" id="IPR012910">
    <property type="entry name" value="Plug_dom"/>
</dbReference>
<proteinExistence type="inferred from homology"/>
<evidence type="ECO:0000313" key="15">
    <source>
        <dbReference type="EMBL" id="MEJ1249068.1"/>
    </source>
</evidence>
<protein>
    <submittedName>
        <fullName evidence="15">TonB-dependent receptor</fullName>
    </submittedName>
</protein>
<dbReference type="Pfam" id="PF07715">
    <property type="entry name" value="Plug"/>
    <property type="match status" value="1"/>
</dbReference>
<keyword evidence="7 11" id="KW-0798">TonB box</keyword>
<evidence type="ECO:0000256" key="9">
    <source>
        <dbReference type="ARBA" id="ARBA00023237"/>
    </source>
</evidence>
<dbReference type="Proteomes" id="UP001364472">
    <property type="component" value="Unassembled WGS sequence"/>
</dbReference>
<dbReference type="EMBL" id="JBBDHC010000005">
    <property type="protein sequence ID" value="MEJ1249068.1"/>
    <property type="molecule type" value="Genomic_DNA"/>
</dbReference>
<evidence type="ECO:0000256" key="11">
    <source>
        <dbReference type="RuleBase" id="RU003357"/>
    </source>
</evidence>
<comment type="similarity">
    <text evidence="10 11">Belongs to the TonB-dependent receptor family.</text>
</comment>
<evidence type="ECO:0000256" key="1">
    <source>
        <dbReference type="ARBA" id="ARBA00004571"/>
    </source>
</evidence>
<keyword evidence="8 10" id="KW-0472">Membrane</keyword>
<keyword evidence="13" id="KW-0732">Signal</keyword>
<feature type="chain" id="PRO_5043858186" evidence="13">
    <location>
        <begin position="23"/>
        <end position="1018"/>
    </location>
</feature>
<dbReference type="PANTHER" id="PTHR47234">
    <property type="match status" value="1"/>
</dbReference>
<evidence type="ECO:0000256" key="12">
    <source>
        <dbReference type="SAM" id="MobiDB-lite"/>
    </source>
</evidence>
<comment type="caution">
    <text evidence="15">The sequence shown here is derived from an EMBL/GenBank/DDBJ whole genome shotgun (WGS) entry which is preliminary data.</text>
</comment>
<keyword evidence="16" id="KW-1185">Reference proteome</keyword>
<feature type="region of interest" description="Disordered" evidence="12">
    <location>
        <begin position="181"/>
        <end position="201"/>
    </location>
</feature>
<keyword evidence="2 10" id="KW-0813">Transport</keyword>